<dbReference type="EMBL" id="JXTB01000375">
    <property type="protein sequence ID" value="PON43204.1"/>
    <property type="molecule type" value="Genomic_DNA"/>
</dbReference>
<name>A0A2P5B335_PARAD</name>
<evidence type="ECO:0000313" key="1">
    <source>
        <dbReference type="EMBL" id="PON43204.1"/>
    </source>
</evidence>
<keyword evidence="2" id="KW-1185">Reference proteome</keyword>
<protein>
    <submittedName>
        <fullName evidence="1">Uncharacterized protein</fullName>
    </submittedName>
</protein>
<comment type="caution">
    <text evidence="1">The sequence shown here is derived from an EMBL/GenBank/DDBJ whole genome shotgun (WGS) entry which is preliminary data.</text>
</comment>
<gene>
    <name evidence="1" type="ORF">PanWU01x14_275470</name>
</gene>
<feature type="non-terminal residue" evidence="1">
    <location>
        <position position="1"/>
    </location>
</feature>
<evidence type="ECO:0000313" key="2">
    <source>
        <dbReference type="Proteomes" id="UP000237105"/>
    </source>
</evidence>
<dbReference type="AlphaFoldDB" id="A0A2P5B335"/>
<proteinExistence type="predicted"/>
<accession>A0A2P5B335</accession>
<dbReference type="OrthoDB" id="1738541at2759"/>
<dbReference type="Proteomes" id="UP000237105">
    <property type="component" value="Unassembled WGS sequence"/>
</dbReference>
<sequence length="130" mass="13768">YYNDNIKRNKIETFSFISHKPNSNSSLIDSIASGLLINVGEATLTAVVPVEVVGHEGTGTALGVGALLPEPLDLPRVIDLVELEDGELDLLLLVLDFLGLGVGLLLPLLGSSPEAEHEVEGRFLLDVVVG</sequence>
<reference evidence="2" key="1">
    <citation type="submission" date="2016-06" db="EMBL/GenBank/DDBJ databases">
        <title>Parallel loss of symbiosis genes in relatives of nitrogen-fixing non-legume Parasponia.</title>
        <authorList>
            <person name="Van Velzen R."/>
            <person name="Holmer R."/>
            <person name="Bu F."/>
            <person name="Rutten L."/>
            <person name="Van Zeijl A."/>
            <person name="Liu W."/>
            <person name="Santuari L."/>
            <person name="Cao Q."/>
            <person name="Sharma T."/>
            <person name="Shen D."/>
            <person name="Roswanjaya Y."/>
            <person name="Wardhani T."/>
            <person name="Kalhor M.S."/>
            <person name="Jansen J."/>
            <person name="Van den Hoogen J."/>
            <person name="Gungor B."/>
            <person name="Hartog M."/>
            <person name="Hontelez J."/>
            <person name="Verver J."/>
            <person name="Yang W.-C."/>
            <person name="Schijlen E."/>
            <person name="Repin R."/>
            <person name="Schilthuizen M."/>
            <person name="Schranz E."/>
            <person name="Heidstra R."/>
            <person name="Miyata K."/>
            <person name="Fedorova E."/>
            <person name="Kohlen W."/>
            <person name="Bisseling T."/>
            <person name="Smit S."/>
            <person name="Geurts R."/>
        </authorList>
    </citation>
    <scope>NUCLEOTIDE SEQUENCE [LARGE SCALE GENOMIC DNA]</scope>
    <source>
        <strain evidence="2">cv. WU1-14</strain>
    </source>
</reference>
<organism evidence="1 2">
    <name type="scientific">Parasponia andersonii</name>
    <name type="common">Sponia andersonii</name>
    <dbReference type="NCBI Taxonomy" id="3476"/>
    <lineage>
        <taxon>Eukaryota</taxon>
        <taxon>Viridiplantae</taxon>
        <taxon>Streptophyta</taxon>
        <taxon>Embryophyta</taxon>
        <taxon>Tracheophyta</taxon>
        <taxon>Spermatophyta</taxon>
        <taxon>Magnoliopsida</taxon>
        <taxon>eudicotyledons</taxon>
        <taxon>Gunneridae</taxon>
        <taxon>Pentapetalae</taxon>
        <taxon>rosids</taxon>
        <taxon>fabids</taxon>
        <taxon>Rosales</taxon>
        <taxon>Cannabaceae</taxon>
        <taxon>Parasponia</taxon>
    </lineage>
</organism>